<keyword evidence="14" id="KW-0460">Magnesium</keyword>
<evidence type="ECO:0000256" key="4">
    <source>
        <dbReference type="ARBA" id="ARBA00005150"/>
    </source>
</evidence>
<dbReference type="InterPro" id="IPR018109">
    <property type="entry name" value="Folylpolyglutamate_synth_CS"/>
</dbReference>
<keyword evidence="11" id="KW-0479">Metal-binding</keyword>
<name>A0A1H7RM35_9GAMM</name>
<evidence type="ECO:0000256" key="3">
    <source>
        <dbReference type="ARBA" id="ARBA00004799"/>
    </source>
</evidence>
<comment type="cofactor">
    <cofactor evidence="1">
        <name>Mg(2+)</name>
        <dbReference type="ChEBI" id="CHEBI:18420"/>
    </cofactor>
</comment>
<dbReference type="PROSITE" id="PS01011">
    <property type="entry name" value="FOLYLPOLYGLU_SYNT_1"/>
    <property type="match status" value="1"/>
</dbReference>
<dbReference type="InterPro" id="IPR036565">
    <property type="entry name" value="Mur-like_cat_sf"/>
</dbReference>
<reference evidence="26 27" key="1">
    <citation type="submission" date="2016-10" db="EMBL/GenBank/DDBJ databases">
        <authorList>
            <person name="de Groot N.N."/>
        </authorList>
    </citation>
    <scope>NUCLEOTIDE SEQUENCE [LARGE SCALE GENOMIC DNA]</scope>
    <source>
        <strain evidence="26 27">JCM 19513</strain>
    </source>
</reference>
<dbReference type="AlphaFoldDB" id="A0A1H7RM35"/>
<comment type="function">
    <text evidence="2">Functions in two distinct reactions of the de novo folate biosynthetic pathway. Catalyzes the addition of a glutamate residue to dihydropteroate (7,8-dihydropteroate or H2Pte) to form dihydrofolate (7,8-dihydrofolate monoglutamate or H2Pte-Glu). Also catalyzes successive additions of L-glutamate to tetrahydrofolate or 10-formyltetrahydrofolate or 5,10-methylenetetrahydrofolate, leading to folylpolyglutamate derivatives.</text>
</comment>
<dbReference type="Proteomes" id="UP000185766">
    <property type="component" value="Unassembled WGS sequence"/>
</dbReference>
<dbReference type="EC" id="6.3.2.12" evidence="7"/>
<dbReference type="STRING" id="1429083.GCA_001885685_01170"/>
<dbReference type="GO" id="GO:0046872">
    <property type="term" value="F:metal ion binding"/>
    <property type="evidence" value="ECO:0007669"/>
    <property type="project" value="UniProtKB-KW"/>
</dbReference>
<evidence type="ECO:0000256" key="6">
    <source>
        <dbReference type="ARBA" id="ARBA00011245"/>
    </source>
</evidence>
<dbReference type="PANTHER" id="PTHR11136">
    <property type="entry name" value="FOLYLPOLYGLUTAMATE SYNTHASE-RELATED"/>
    <property type="match status" value="1"/>
</dbReference>
<keyword evidence="12 23" id="KW-0547">Nucleotide-binding</keyword>
<dbReference type="SUPFAM" id="SSF53244">
    <property type="entry name" value="MurD-like peptide ligases, peptide-binding domain"/>
    <property type="match status" value="1"/>
</dbReference>
<evidence type="ECO:0000256" key="10">
    <source>
        <dbReference type="ARBA" id="ARBA00022598"/>
    </source>
</evidence>
<keyword evidence="27" id="KW-1185">Reference proteome</keyword>
<keyword evidence="13 23" id="KW-0067">ATP-binding</keyword>
<dbReference type="RefSeq" id="WP_074869908.1">
    <property type="nucleotide sequence ID" value="NZ_FOAS01000015.1"/>
</dbReference>
<dbReference type="EC" id="6.3.2.17" evidence="8"/>
<comment type="catalytic activity">
    <reaction evidence="22">
        <text>7,8-dihydropteroate + L-glutamate + ATP = 7,8-dihydrofolate + ADP + phosphate + H(+)</text>
        <dbReference type="Rhea" id="RHEA:23584"/>
        <dbReference type="ChEBI" id="CHEBI:15378"/>
        <dbReference type="ChEBI" id="CHEBI:17839"/>
        <dbReference type="ChEBI" id="CHEBI:29985"/>
        <dbReference type="ChEBI" id="CHEBI:30616"/>
        <dbReference type="ChEBI" id="CHEBI:43474"/>
        <dbReference type="ChEBI" id="CHEBI:57451"/>
        <dbReference type="ChEBI" id="CHEBI:456216"/>
        <dbReference type="EC" id="6.3.2.12"/>
    </reaction>
</comment>
<dbReference type="PANTHER" id="PTHR11136:SF0">
    <property type="entry name" value="DIHYDROFOLATE SYNTHETASE-RELATED"/>
    <property type="match status" value="1"/>
</dbReference>
<proteinExistence type="inferred from homology"/>
<comment type="catalytic activity">
    <reaction evidence="21">
        <text>(6R)-5,10-methylenetetrahydrofolyl-(gamma-L-Glu)(n) + L-glutamate + ATP = (6R)-5,10-methylenetetrahydrofolyl-(gamma-L-Glu)(n+1) + ADP + phosphate + H(+)</text>
        <dbReference type="Rhea" id="RHEA:51912"/>
        <dbReference type="Rhea" id="RHEA-COMP:13257"/>
        <dbReference type="Rhea" id="RHEA-COMP:13258"/>
        <dbReference type="ChEBI" id="CHEBI:15378"/>
        <dbReference type="ChEBI" id="CHEBI:29985"/>
        <dbReference type="ChEBI" id="CHEBI:30616"/>
        <dbReference type="ChEBI" id="CHEBI:43474"/>
        <dbReference type="ChEBI" id="CHEBI:136572"/>
        <dbReference type="ChEBI" id="CHEBI:456216"/>
        <dbReference type="EC" id="6.3.2.17"/>
    </reaction>
</comment>
<dbReference type="SUPFAM" id="SSF53623">
    <property type="entry name" value="MurD-like peptide ligases, catalytic domain"/>
    <property type="match status" value="1"/>
</dbReference>
<evidence type="ECO:0000256" key="18">
    <source>
        <dbReference type="ARBA" id="ARBA00032510"/>
    </source>
</evidence>
<dbReference type="NCBIfam" id="NF008101">
    <property type="entry name" value="PRK10846.1"/>
    <property type="match status" value="1"/>
</dbReference>
<comment type="pathway">
    <text evidence="3">Cofactor biosynthesis; tetrahydrofolate biosynthesis; 7,8-dihydrofolate from 2-amino-4-hydroxy-6-hydroxymethyl-7,8-dihydropteridine diphosphate and 4-aminobenzoate: step 2/2.</text>
</comment>
<evidence type="ECO:0000256" key="14">
    <source>
        <dbReference type="ARBA" id="ARBA00022842"/>
    </source>
</evidence>
<dbReference type="UniPathway" id="UPA00077">
    <property type="reaction ID" value="UER00157"/>
</dbReference>
<dbReference type="PIRSF" id="PIRSF001563">
    <property type="entry name" value="Folylpolyglu_synth"/>
    <property type="match status" value="1"/>
</dbReference>
<evidence type="ECO:0000256" key="12">
    <source>
        <dbReference type="ARBA" id="ARBA00022741"/>
    </source>
</evidence>
<dbReference type="Gene3D" id="3.40.1190.10">
    <property type="entry name" value="Mur-like, catalytic domain"/>
    <property type="match status" value="1"/>
</dbReference>
<dbReference type="Pfam" id="PF02875">
    <property type="entry name" value="Mur_ligase_C"/>
    <property type="match status" value="1"/>
</dbReference>
<keyword evidence="15" id="KW-0289">Folate biosynthesis</keyword>
<evidence type="ECO:0000256" key="22">
    <source>
        <dbReference type="ARBA" id="ARBA00049161"/>
    </source>
</evidence>
<evidence type="ECO:0000256" key="11">
    <source>
        <dbReference type="ARBA" id="ARBA00022723"/>
    </source>
</evidence>
<dbReference type="EMBL" id="FOAS01000015">
    <property type="protein sequence ID" value="SEL61088.1"/>
    <property type="molecule type" value="Genomic_DNA"/>
</dbReference>
<evidence type="ECO:0000256" key="19">
    <source>
        <dbReference type="ARBA" id="ARBA00047493"/>
    </source>
</evidence>
<feature type="domain" description="Mur ligase C-terminal" evidence="24">
    <location>
        <begin position="294"/>
        <end position="419"/>
    </location>
</feature>
<dbReference type="GO" id="GO:0005524">
    <property type="term" value="F:ATP binding"/>
    <property type="evidence" value="ECO:0007669"/>
    <property type="project" value="UniProtKB-KW"/>
</dbReference>
<dbReference type="InterPro" id="IPR004101">
    <property type="entry name" value="Mur_ligase_C"/>
</dbReference>
<comment type="pathway">
    <text evidence="4">Cofactor biosynthesis; tetrahydrofolylpolyglutamate biosynthesis.</text>
</comment>
<evidence type="ECO:0000256" key="21">
    <source>
        <dbReference type="ARBA" id="ARBA00049035"/>
    </source>
</evidence>
<comment type="catalytic activity">
    <reaction evidence="19">
        <text>(6S)-5,6,7,8-tetrahydrofolyl-(gamma-L-Glu)(n) + L-glutamate + ATP = (6S)-5,6,7,8-tetrahydrofolyl-(gamma-L-Glu)(n+1) + ADP + phosphate + H(+)</text>
        <dbReference type="Rhea" id="RHEA:10580"/>
        <dbReference type="Rhea" id="RHEA-COMP:14738"/>
        <dbReference type="Rhea" id="RHEA-COMP:14740"/>
        <dbReference type="ChEBI" id="CHEBI:15378"/>
        <dbReference type="ChEBI" id="CHEBI:29985"/>
        <dbReference type="ChEBI" id="CHEBI:30616"/>
        <dbReference type="ChEBI" id="CHEBI:43474"/>
        <dbReference type="ChEBI" id="CHEBI:141005"/>
        <dbReference type="ChEBI" id="CHEBI:456216"/>
        <dbReference type="EC" id="6.3.2.17"/>
    </reaction>
</comment>
<evidence type="ECO:0000259" key="24">
    <source>
        <dbReference type="Pfam" id="PF02875"/>
    </source>
</evidence>
<dbReference type="InterPro" id="IPR013221">
    <property type="entry name" value="Mur_ligase_cen"/>
</dbReference>
<evidence type="ECO:0000313" key="27">
    <source>
        <dbReference type="Proteomes" id="UP000185766"/>
    </source>
</evidence>
<evidence type="ECO:0000256" key="2">
    <source>
        <dbReference type="ARBA" id="ARBA00002714"/>
    </source>
</evidence>
<evidence type="ECO:0000256" key="9">
    <source>
        <dbReference type="ARBA" id="ARBA00019357"/>
    </source>
</evidence>
<gene>
    <name evidence="26" type="ORF">SAMN05216214_11541</name>
</gene>
<evidence type="ECO:0000313" key="26">
    <source>
        <dbReference type="EMBL" id="SEL61088.1"/>
    </source>
</evidence>
<keyword evidence="10 23" id="KW-0436">Ligase</keyword>
<evidence type="ECO:0000256" key="13">
    <source>
        <dbReference type="ARBA" id="ARBA00022840"/>
    </source>
</evidence>
<evidence type="ECO:0000256" key="5">
    <source>
        <dbReference type="ARBA" id="ARBA00008276"/>
    </source>
</evidence>
<evidence type="ECO:0000256" key="15">
    <source>
        <dbReference type="ARBA" id="ARBA00022909"/>
    </source>
</evidence>
<dbReference type="GO" id="GO:0046654">
    <property type="term" value="P:tetrahydrofolate biosynthetic process"/>
    <property type="evidence" value="ECO:0007669"/>
    <property type="project" value="UniProtKB-UniPathway"/>
</dbReference>
<dbReference type="NCBIfam" id="TIGR01499">
    <property type="entry name" value="folC"/>
    <property type="match status" value="1"/>
</dbReference>
<dbReference type="Pfam" id="PF08245">
    <property type="entry name" value="Mur_ligase_M"/>
    <property type="match status" value="1"/>
</dbReference>
<dbReference type="InterPro" id="IPR001645">
    <property type="entry name" value="Folylpolyglutamate_synth"/>
</dbReference>
<protein>
    <recommendedName>
        <fullName evidence="9">Dihydrofolate synthase/folylpolyglutamate synthase</fullName>
        <ecNumber evidence="7">6.3.2.12</ecNumber>
        <ecNumber evidence="8">6.3.2.17</ecNumber>
    </recommendedName>
    <alternativeName>
        <fullName evidence="18">Folylpoly-gamma-glutamate synthetase-dihydrofolate synthetase</fullName>
    </alternativeName>
    <alternativeName>
        <fullName evidence="16">Folylpolyglutamate synthetase</fullName>
    </alternativeName>
    <alternativeName>
        <fullName evidence="17">Tetrahydrofolylpolyglutamate synthase</fullName>
    </alternativeName>
</protein>
<comment type="similarity">
    <text evidence="5 23">Belongs to the folylpolyglutamate synthase family.</text>
</comment>
<evidence type="ECO:0000256" key="8">
    <source>
        <dbReference type="ARBA" id="ARBA00013025"/>
    </source>
</evidence>
<evidence type="ECO:0000256" key="1">
    <source>
        <dbReference type="ARBA" id="ARBA00001946"/>
    </source>
</evidence>
<sequence>MAQLDAHSSLAQWLSYLEQLHPSSIDMGLARLQQVAERLQLSRPAKHVLTVTGTNGKGSTCAFLNGLLSAQGLRAGVYTSPHLERYNERVRIAGQLASDAQLVAAFSQIEAARGEISLTYFEFGTLAAFMLFAEAQLDVAVLEVGLGGRLDAVNLVDADVAVITSIGLDHAEYLGNSRESVAFEKAGIMRAGKPAVCGDRLPPEPLLSKAAELGAPLLVRDQAFYLAWAGQGETLCWHWQGRSASGELLELHDLPLLSLPEDNAAVALQAYALLGYPLERDAVIQALSASHVMGRMQRIELAGAYAGRSLILDVGHNPHAMQFVAERLQRLPCAGRRLAVFGLLADKDLVGVVEALKPLVDSWVVADLPTPRARPSREIVQCLAAQSLPAQAYPCVADALQAQLQASQAGDQILLLGSFYTVTEAILWLRQQGIAVE</sequence>
<comment type="catalytic activity">
    <reaction evidence="20">
        <text>10-formyltetrahydrofolyl-(gamma-L-Glu)(n) + L-glutamate + ATP = 10-formyltetrahydrofolyl-(gamma-L-Glu)(n+1) + ADP + phosphate + H(+)</text>
        <dbReference type="Rhea" id="RHEA:51904"/>
        <dbReference type="Rhea" id="RHEA-COMP:13088"/>
        <dbReference type="Rhea" id="RHEA-COMP:14300"/>
        <dbReference type="ChEBI" id="CHEBI:15378"/>
        <dbReference type="ChEBI" id="CHEBI:29985"/>
        <dbReference type="ChEBI" id="CHEBI:30616"/>
        <dbReference type="ChEBI" id="CHEBI:43474"/>
        <dbReference type="ChEBI" id="CHEBI:134413"/>
        <dbReference type="ChEBI" id="CHEBI:456216"/>
        <dbReference type="EC" id="6.3.2.17"/>
    </reaction>
</comment>
<feature type="domain" description="Mur ligase central" evidence="25">
    <location>
        <begin position="51"/>
        <end position="190"/>
    </location>
</feature>
<dbReference type="FunFam" id="3.40.1190.10:FF:000004">
    <property type="entry name" value="Dihydrofolate synthase/folylpolyglutamate synthase"/>
    <property type="match status" value="1"/>
</dbReference>
<evidence type="ECO:0000259" key="25">
    <source>
        <dbReference type="Pfam" id="PF08245"/>
    </source>
</evidence>
<evidence type="ECO:0000256" key="23">
    <source>
        <dbReference type="PIRNR" id="PIRNR001563"/>
    </source>
</evidence>
<evidence type="ECO:0000256" key="20">
    <source>
        <dbReference type="ARBA" id="ARBA00047808"/>
    </source>
</evidence>
<organism evidence="26 27">
    <name type="scientific">Atopomonas hussainii</name>
    <dbReference type="NCBI Taxonomy" id="1429083"/>
    <lineage>
        <taxon>Bacteria</taxon>
        <taxon>Pseudomonadati</taxon>
        <taxon>Pseudomonadota</taxon>
        <taxon>Gammaproteobacteria</taxon>
        <taxon>Pseudomonadales</taxon>
        <taxon>Pseudomonadaceae</taxon>
        <taxon>Atopomonas</taxon>
    </lineage>
</organism>
<accession>A0A1H7RM35</accession>
<dbReference type="Gene3D" id="3.90.190.20">
    <property type="entry name" value="Mur ligase, C-terminal domain"/>
    <property type="match status" value="1"/>
</dbReference>
<dbReference type="InterPro" id="IPR036615">
    <property type="entry name" value="Mur_ligase_C_dom_sf"/>
</dbReference>
<dbReference type="GO" id="GO:0046656">
    <property type="term" value="P:folic acid biosynthetic process"/>
    <property type="evidence" value="ECO:0007669"/>
    <property type="project" value="UniProtKB-KW"/>
</dbReference>
<evidence type="ECO:0000256" key="7">
    <source>
        <dbReference type="ARBA" id="ARBA00013023"/>
    </source>
</evidence>
<dbReference type="GO" id="GO:0005737">
    <property type="term" value="C:cytoplasm"/>
    <property type="evidence" value="ECO:0007669"/>
    <property type="project" value="TreeGrafter"/>
</dbReference>
<comment type="subunit">
    <text evidence="6">Monomer.</text>
</comment>
<evidence type="ECO:0000256" key="16">
    <source>
        <dbReference type="ARBA" id="ARBA00030048"/>
    </source>
</evidence>
<evidence type="ECO:0000256" key="17">
    <source>
        <dbReference type="ARBA" id="ARBA00030592"/>
    </source>
</evidence>
<dbReference type="GO" id="GO:0008841">
    <property type="term" value="F:dihydrofolate synthase activity"/>
    <property type="evidence" value="ECO:0007669"/>
    <property type="project" value="UniProtKB-EC"/>
</dbReference>
<dbReference type="GO" id="GO:0004326">
    <property type="term" value="F:tetrahydrofolylpolyglutamate synthase activity"/>
    <property type="evidence" value="ECO:0007669"/>
    <property type="project" value="UniProtKB-EC"/>
</dbReference>